<keyword evidence="10 19" id="KW-0347">Helicase</keyword>
<keyword evidence="3 19" id="KW-0004">4Fe-4S</keyword>
<dbReference type="GO" id="GO:0005524">
    <property type="term" value="F:ATP binding"/>
    <property type="evidence" value="ECO:0007669"/>
    <property type="project" value="UniProtKB-UniRule"/>
</dbReference>
<keyword evidence="8 19" id="KW-0227">DNA damage</keyword>
<dbReference type="WBParaSite" id="SVE_0794500.1">
    <property type="protein sequence ID" value="SVE_0794500.1"/>
    <property type="gene ID" value="SVE_0794500"/>
</dbReference>
<keyword evidence="9 19" id="KW-0378">Hydrolase</keyword>
<evidence type="ECO:0000256" key="19">
    <source>
        <dbReference type="RuleBase" id="RU367041"/>
    </source>
</evidence>
<evidence type="ECO:0000256" key="2">
    <source>
        <dbReference type="ARBA" id="ARBA00007913"/>
    </source>
</evidence>
<dbReference type="STRING" id="75913.A0A0K0FGE4"/>
<dbReference type="InterPro" id="IPR041679">
    <property type="entry name" value="DNA2/NAM7-like_C"/>
</dbReference>
<keyword evidence="6 19" id="KW-0479">Metal-binding</keyword>
<feature type="domain" description="DNA replication factor Dna2 N-terminal" evidence="20">
    <location>
        <begin position="94"/>
        <end position="295"/>
    </location>
</feature>
<dbReference type="GO" id="GO:0033567">
    <property type="term" value="P:DNA replication, Okazaki fragment processing"/>
    <property type="evidence" value="ECO:0007669"/>
    <property type="project" value="UniProtKB-UniRule"/>
</dbReference>
<dbReference type="GO" id="GO:0017116">
    <property type="term" value="F:single-stranded DNA helicase activity"/>
    <property type="evidence" value="ECO:0007669"/>
    <property type="project" value="UniProtKB-UniRule"/>
</dbReference>
<evidence type="ECO:0000256" key="16">
    <source>
        <dbReference type="ARBA" id="ARBA00023242"/>
    </source>
</evidence>
<keyword evidence="12 19" id="KW-0408">Iron</keyword>
<dbReference type="InterPro" id="IPR014808">
    <property type="entry name" value="DNA_replication_fac_Dna2_N"/>
</dbReference>
<evidence type="ECO:0000259" key="21">
    <source>
        <dbReference type="Pfam" id="PF13086"/>
    </source>
</evidence>
<comment type="subcellular location">
    <subcellularLocation>
        <location evidence="19">Nucleus</location>
    </subcellularLocation>
    <subcellularLocation>
        <location evidence="19">Chromosome</location>
    </subcellularLocation>
</comment>
<evidence type="ECO:0000256" key="18">
    <source>
        <dbReference type="ARBA" id="ARBA00047995"/>
    </source>
</evidence>
<dbReference type="GO" id="GO:0005694">
    <property type="term" value="C:chromosome"/>
    <property type="evidence" value="ECO:0007669"/>
    <property type="project" value="UniProtKB-SubCell"/>
</dbReference>
<evidence type="ECO:0000259" key="20">
    <source>
        <dbReference type="Pfam" id="PF08696"/>
    </source>
</evidence>
<dbReference type="GO" id="GO:0003677">
    <property type="term" value="F:DNA binding"/>
    <property type="evidence" value="ECO:0007669"/>
    <property type="project" value="UniProtKB-UniRule"/>
</dbReference>
<dbReference type="PANTHER" id="PTHR10887">
    <property type="entry name" value="DNA2/NAM7 HELICASE FAMILY"/>
    <property type="match status" value="1"/>
</dbReference>
<feature type="domain" description="DNA2/NAM7 helicase-like C-terminal" evidence="22">
    <location>
        <begin position="803"/>
        <end position="1028"/>
    </location>
</feature>
<evidence type="ECO:0000256" key="14">
    <source>
        <dbReference type="ARBA" id="ARBA00023125"/>
    </source>
</evidence>
<dbReference type="Pfam" id="PF08696">
    <property type="entry name" value="Dna2"/>
    <property type="match status" value="1"/>
</dbReference>
<evidence type="ECO:0000256" key="5">
    <source>
        <dbReference type="ARBA" id="ARBA00022722"/>
    </source>
</evidence>
<dbReference type="GO" id="GO:0046872">
    <property type="term" value="F:metal ion binding"/>
    <property type="evidence" value="ECO:0007669"/>
    <property type="project" value="UniProtKB-UniRule"/>
</dbReference>
<dbReference type="InterPro" id="IPR027417">
    <property type="entry name" value="P-loop_NTPase"/>
</dbReference>
<evidence type="ECO:0000256" key="1">
    <source>
        <dbReference type="ARBA" id="ARBA00001966"/>
    </source>
</evidence>
<dbReference type="InterPro" id="IPR047187">
    <property type="entry name" value="SF1_C_Upf1"/>
</dbReference>
<evidence type="ECO:0000256" key="7">
    <source>
        <dbReference type="ARBA" id="ARBA00022741"/>
    </source>
</evidence>
<comment type="function">
    <text evidence="19">Key enzyme involved in DNA replication and DNA repair. Involved in Okazaki fragments processing by cleaving long flaps that escape FEN1: flaps that are longer than 27 nucleotides are coated by replication protein A complex (RPA), leading to recruit DNA2 which cleaves the flap until it is too short to bind RPA and becomes a substrate for FEN1. Also involved in 5'-end resection of DNA during double-strand break (DSB) repair by mediating the cleavage of 5'-ssDNA.</text>
</comment>
<keyword evidence="19" id="KW-0158">Chromosome</keyword>
<evidence type="ECO:0000256" key="12">
    <source>
        <dbReference type="ARBA" id="ARBA00023004"/>
    </source>
</evidence>
<keyword evidence="23" id="KW-1185">Reference proteome</keyword>
<proteinExistence type="inferred from homology"/>
<evidence type="ECO:0000259" key="22">
    <source>
        <dbReference type="Pfam" id="PF13087"/>
    </source>
</evidence>
<dbReference type="EC" id="3.6.4.12" evidence="19"/>
<comment type="similarity">
    <text evidence="2 19">Belongs to the DNA2/NAM7 helicase family.</text>
</comment>
<evidence type="ECO:0000256" key="8">
    <source>
        <dbReference type="ARBA" id="ARBA00022763"/>
    </source>
</evidence>
<dbReference type="InterPro" id="IPR041677">
    <property type="entry name" value="DNA2/NAM7_AAA_11"/>
</dbReference>
<evidence type="ECO:0000256" key="6">
    <source>
        <dbReference type="ARBA" id="ARBA00022723"/>
    </source>
</evidence>
<evidence type="ECO:0000256" key="17">
    <source>
        <dbReference type="ARBA" id="ARBA00023268"/>
    </source>
</evidence>
<name>A0A0K0FGE4_STRVS</name>
<dbReference type="EC" id="3.1.-.-" evidence="19"/>
<keyword evidence="7 19" id="KW-0547">Nucleotide-binding</keyword>
<dbReference type="GO" id="GO:0005634">
    <property type="term" value="C:nucleus"/>
    <property type="evidence" value="ECO:0007669"/>
    <property type="project" value="UniProtKB-SubCell"/>
</dbReference>
<feature type="domain" description="DNA2/NAM7 helicase helicase" evidence="21">
    <location>
        <begin position="703"/>
        <end position="795"/>
    </location>
</feature>
<keyword evidence="16 19" id="KW-0539">Nucleus</keyword>
<reference evidence="24" key="2">
    <citation type="submission" date="2015-08" db="UniProtKB">
        <authorList>
            <consortium name="WormBaseParasite"/>
        </authorList>
    </citation>
    <scope>IDENTIFICATION</scope>
</reference>
<sequence>MKRRLEITSKLDKFDSGYRSAEFLEFDDDTSLSLEEAPSRKKSKIAICVDGDNKENKDTIIRSDNDRDGFMITVTTCEVLEDWTKVIEGTTIDTEKMYQIRLEEDWKNTSITPGQQVFILRPLKVGDTTFVISNTKGLVIVEPTLLIAPTTVASFHKCERKAVLRERCAEGSEPSLPLLIGNSIHELFQWAVRNSAKKEITNVKFLEAIFRSRIIKKFVKELALLNMDVRTFVSHVQEYIQTIGRWIVTYMPKPNGNGEILIEENGLRIESIVDIEENVWLPNIGLKGKIDVTLKLRDSQGNVKYSALELKTGKTVDNIEHVTQASLYSLMLSVLDSQDVVPLQLLYLKDGTKRIVKPNDYAIGAMIRMRNEISRYIKIVEDPVTPGIQSEPSICSYCSMSTFCSLERISEKRKGISSRYDGTIKFLKSKVDHLSNEDVEYFIKWRDMLFLEWSSISKENGPSSLYELTVEERSQRGTCLANLLLTDIEDKDNLRLTFSISSLPGDFRKKWIVGEFVYISSSDRTSICNGTIVENDTKLVVEALTPISRYLTTNKHYHLDTIEYMRHFQMNIMSIVRLMECNDSSNCLRSIIVKDHYPTSQRISPSQLKVILPFINNLSEPQRDAVIHSIKNTGYSLIKGMPGAGKTTVIAALVRSLVALGKSVLIACYTNSAVDNCLEKLNGHIRDDLILRIGTDSRAQEWSKKYCLKEKIKDIQVNDEKIAAVRKIYSSSKVVAGTCISIQEHQIFKVHEKFDVCIVDEASLCLECTVIMSLLNCKSFVLVGDEKQLTPLVKNKEAGERGMNVSLFERLSMTKKGLHVINTQFRMNKVLCRVPSELFYEGEMRCATTHIENAVIKCNDWNPHIDGGNFDLSEEICEKVLSKRLEDSLIFIDMNNYICGEKVDTSLLNDNRSSNLAEATTAIGCLKLLLHFGVNSTEIGVITPFRNQMNTIRGLINELICLDKNNDRLNNVEVSTIDQFQGRDKKVIIFSTVYNYTEDNETCDLLNSSRRMNVALTRAKHKLVIIGCAGSLRKLEIPSKVIGLINNIIPLK</sequence>
<evidence type="ECO:0000256" key="11">
    <source>
        <dbReference type="ARBA" id="ARBA00022840"/>
    </source>
</evidence>
<organism evidence="23 24">
    <name type="scientific">Strongyloides venezuelensis</name>
    <name type="common">Threadworm</name>
    <dbReference type="NCBI Taxonomy" id="75913"/>
    <lineage>
        <taxon>Eukaryota</taxon>
        <taxon>Metazoa</taxon>
        <taxon>Ecdysozoa</taxon>
        <taxon>Nematoda</taxon>
        <taxon>Chromadorea</taxon>
        <taxon>Rhabditida</taxon>
        <taxon>Tylenchina</taxon>
        <taxon>Panagrolaimomorpha</taxon>
        <taxon>Strongyloidoidea</taxon>
        <taxon>Strongyloididae</taxon>
        <taxon>Strongyloides</taxon>
    </lineage>
</organism>
<evidence type="ECO:0000256" key="13">
    <source>
        <dbReference type="ARBA" id="ARBA00023014"/>
    </source>
</evidence>
<evidence type="ECO:0000256" key="9">
    <source>
        <dbReference type="ARBA" id="ARBA00022801"/>
    </source>
</evidence>
<keyword evidence="15 19" id="KW-0234">DNA repair</keyword>
<dbReference type="CDD" id="cd18808">
    <property type="entry name" value="SF1_C_Upf1"/>
    <property type="match status" value="1"/>
</dbReference>
<keyword evidence="4 19" id="KW-0235">DNA replication</keyword>
<comment type="cofactor">
    <cofactor evidence="1">
        <name>[4Fe-4S] cluster</name>
        <dbReference type="ChEBI" id="CHEBI:49883"/>
    </cofactor>
</comment>
<keyword evidence="5 19" id="KW-0540">Nuclease</keyword>
<dbReference type="GO" id="GO:0005737">
    <property type="term" value="C:cytoplasm"/>
    <property type="evidence" value="ECO:0007669"/>
    <property type="project" value="TreeGrafter"/>
</dbReference>
<dbReference type="InterPro" id="IPR011604">
    <property type="entry name" value="PDDEXK-like_dom_sf"/>
</dbReference>
<dbReference type="Gene3D" id="3.90.320.10">
    <property type="match status" value="1"/>
</dbReference>
<protein>
    <recommendedName>
        <fullName evidence="19">DNA replication ATP-dependent helicase/nuclease</fullName>
        <ecNumber evidence="19">3.1.-.-</ecNumber>
        <ecNumber evidence="19">3.6.4.12</ecNumber>
    </recommendedName>
</protein>
<keyword evidence="17 19" id="KW-0511">Multifunctional enzyme</keyword>
<dbReference type="InterPro" id="IPR045055">
    <property type="entry name" value="DNA2/NAM7-like"/>
</dbReference>
<dbReference type="Pfam" id="PF13087">
    <property type="entry name" value="AAA_12"/>
    <property type="match status" value="1"/>
</dbReference>
<dbReference type="Gene3D" id="3.40.50.300">
    <property type="entry name" value="P-loop containing nucleotide triphosphate hydrolases"/>
    <property type="match status" value="2"/>
</dbReference>
<evidence type="ECO:0000313" key="23">
    <source>
        <dbReference type="Proteomes" id="UP000035680"/>
    </source>
</evidence>
<dbReference type="GO" id="GO:0006281">
    <property type="term" value="P:DNA repair"/>
    <property type="evidence" value="ECO:0007669"/>
    <property type="project" value="UniProtKB-KW"/>
</dbReference>
<keyword evidence="11 19" id="KW-0067">ATP-binding</keyword>
<dbReference type="Pfam" id="PF13086">
    <property type="entry name" value="AAA_11"/>
    <property type="match status" value="1"/>
</dbReference>
<dbReference type="GO" id="GO:0071932">
    <property type="term" value="P:replication fork reversal"/>
    <property type="evidence" value="ECO:0007669"/>
    <property type="project" value="TreeGrafter"/>
</dbReference>
<dbReference type="AlphaFoldDB" id="A0A0K0FGE4"/>
<evidence type="ECO:0000256" key="3">
    <source>
        <dbReference type="ARBA" id="ARBA00022485"/>
    </source>
</evidence>
<dbReference type="GO" id="GO:0016887">
    <property type="term" value="F:ATP hydrolysis activity"/>
    <property type="evidence" value="ECO:0007669"/>
    <property type="project" value="RHEA"/>
</dbReference>
<accession>A0A0K0FGE4</accession>
<comment type="catalytic activity">
    <reaction evidence="18 19">
        <text>ATP + H2O = ADP + phosphate + H(+)</text>
        <dbReference type="Rhea" id="RHEA:13065"/>
        <dbReference type="ChEBI" id="CHEBI:15377"/>
        <dbReference type="ChEBI" id="CHEBI:15378"/>
        <dbReference type="ChEBI" id="CHEBI:30616"/>
        <dbReference type="ChEBI" id="CHEBI:43474"/>
        <dbReference type="ChEBI" id="CHEBI:456216"/>
        <dbReference type="EC" id="3.6.4.12"/>
    </reaction>
</comment>
<evidence type="ECO:0000256" key="4">
    <source>
        <dbReference type="ARBA" id="ARBA00022705"/>
    </source>
</evidence>
<dbReference type="GO" id="GO:0017108">
    <property type="term" value="F:5'-flap endonuclease activity"/>
    <property type="evidence" value="ECO:0007669"/>
    <property type="project" value="UniProtKB-UniRule"/>
</dbReference>
<evidence type="ECO:0000256" key="10">
    <source>
        <dbReference type="ARBA" id="ARBA00022806"/>
    </source>
</evidence>
<keyword evidence="13 19" id="KW-0411">Iron-sulfur</keyword>
<evidence type="ECO:0000256" key="15">
    <source>
        <dbReference type="ARBA" id="ARBA00023204"/>
    </source>
</evidence>
<reference evidence="23" key="1">
    <citation type="submission" date="2014-07" db="EMBL/GenBank/DDBJ databases">
        <authorList>
            <person name="Martin A.A"/>
            <person name="De Silva N."/>
        </authorList>
    </citation>
    <scope>NUCLEOTIDE SEQUENCE</scope>
</reference>
<dbReference type="GO" id="GO:0051539">
    <property type="term" value="F:4 iron, 4 sulfur cluster binding"/>
    <property type="evidence" value="ECO:0007669"/>
    <property type="project" value="UniProtKB-UniRule"/>
</dbReference>
<dbReference type="PANTHER" id="PTHR10887:SF433">
    <property type="entry name" value="DNA REPLICATION ATP-DEPENDENT HELICASE_NUCLEASE DNA2"/>
    <property type="match status" value="1"/>
</dbReference>
<dbReference type="SUPFAM" id="SSF52540">
    <property type="entry name" value="P-loop containing nucleoside triphosphate hydrolases"/>
    <property type="match status" value="1"/>
</dbReference>
<evidence type="ECO:0000313" key="24">
    <source>
        <dbReference type="WBParaSite" id="SVE_0794500.1"/>
    </source>
</evidence>
<keyword evidence="14 19" id="KW-0238">DNA-binding</keyword>
<dbReference type="Proteomes" id="UP000035680">
    <property type="component" value="Unassembled WGS sequence"/>
</dbReference>